<dbReference type="CDD" id="cd04950">
    <property type="entry name" value="GT4_TuaH-like"/>
    <property type="match status" value="1"/>
</dbReference>
<dbReference type="EMBL" id="JBHSYQ010000005">
    <property type="protein sequence ID" value="MFC6998307.1"/>
    <property type="molecule type" value="Genomic_DNA"/>
</dbReference>
<dbReference type="Proteomes" id="UP001596405">
    <property type="component" value="Unassembled WGS sequence"/>
</dbReference>
<evidence type="ECO:0000313" key="1">
    <source>
        <dbReference type="EMBL" id="MFC6998307.1"/>
    </source>
</evidence>
<name>A0ABW2DP35_9BACT</name>
<keyword evidence="2" id="KW-1185">Reference proteome</keyword>
<dbReference type="Pfam" id="PF13692">
    <property type="entry name" value="Glyco_trans_1_4"/>
    <property type="match status" value="1"/>
</dbReference>
<dbReference type="SUPFAM" id="SSF53756">
    <property type="entry name" value="UDP-Glycosyltransferase/glycogen phosphorylase"/>
    <property type="match status" value="1"/>
</dbReference>
<comment type="caution">
    <text evidence="1">The sequence shown here is derived from an EMBL/GenBank/DDBJ whole genome shotgun (WGS) entry which is preliminary data.</text>
</comment>
<gene>
    <name evidence="1" type="ORF">ACFQHR_11780</name>
</gene>
<sequence>MFDLDTDFTPSAGSSYSVSEPEVNIFTNYVSANPAPAPKAPSISKPSLEDYLSSVSALVCLSHLRWDFVYQRPQHLLSRFAKHTPLFFFEEPLFFDGATPQLAISTREGNVTIAVPHLPHGLTPSEIEAEQRNMIDKFLKERKLKNYVLWYYTPMALEFSRHLTPALTVFDCMDELSAFKFAPPRLVELEAEMMAKADVVFTGGQSLYEAKKDRHKEVYAFPSSIDKAHFAQARQLQEEPADQANIPHPRMGFFGVVDERFDIELLREVSEARPEWQFVIIGPVVKIDPEVLPKNKNIHYLGGKTYNELPAYLAGWDVAMLLFAHNESTKYISPTKTPEYLAAGKPVVSTSIRDVVRPYGEQNLVHIADGAAAFEQAIEKALIQKDDLGWMRRTDDFLTTISWDKTWRNMVRLMQCISEEKKSNSKK</sequence>
<dbReference type="Gene3D" id="3.40.50.2000">
    <property type="entry name" value="Glycogen Phosphorylase B"/>
    <property type="match status" value="1"/>
</dbReference>
<organism evidence="1 2">
    <name type="scientific">Rufibacter roseus</name>
    <dbReference type="NCBI Taxonomy" id="1567108"/>
    <lineage>
        <taxon>Bacteria</taxon>
        <taxon>Pseudomonadati</taxon>
        <taxon>Bacteroidota</taxon>
        <taxon>Cytophagia</taxon>
        <taxon>Cytophagales</taxon>
        <taxon>Hymenobacteraceae</taxon>
        <taxon>Rufibacter</taxon>
    </lineage>
</organism>
<reference evidence="2" key="1">
    <citation type="journal article" date="2019" name="Int. J. Syst. Evol. Microbiol.">
        <title>The Global Catalogue of Microorganisms (GCM) 10K type strain sequencing project: providing services to taxonomists for standard genome sequencing and annotation.</title>
        <authorList>
            <consortium name="The Broad Institute Genomics Platform"/>
            <consortium name="The Broad Institute Genome Sequencing Center for Infectious Disease"/>
            <person name="Wu L."/>
            <person name="Ma J."/>
        </authorList>
    </citation>
    <scope>NUCLEOTIDE SEQUENCE [LARGE SCALE GENOMIC DNA]</scope>
    <source>
        <strain evidence="2">CGMCC 4.7393</strain>
    </source>
</reference>
<proteinExistence type="predicted"/>
<dbReference type="Gene3D" id="3.40.50.11010">
    <property type="match status" value="1"/>
</dbReference>
<protein>
    <submittedName>
        <fullName evidence="1">Glycosyltransferase family 1 protein</fullName>
    </submittedName>
</protein>
<dbReference type="PANTHER" id="PTHR12526:SF630">
    <property type="entry name" value="GLYCOSYLTRANSFERASE"/>
    <property type="match status" value="1"/>
</dbReference>
<dbReference type="RefSeq" id="WP_066617888.1">
    <property type="nucleotide sequence ID" value="NZ_JBHSYQ010000005.1"/>
</dbReference>
<dbReference type="PANTHER" id="PTHR12526">
    <property type="entry name" value="GLYCOSYLTRANSFERASE"/>
    <property type="match status" value="1"/>
</dbReference>
<evidence type="ECO:0000313" key="2">
    <source>
        <dbReference type="Proteomes" id="UP001596405"/>
    </source>
</evidence>
<accession>A0ABW2DP35</accession>